<keyword evidence="3" id="KW-1185">Reference proteome</keyword>
<evidence type="ECO:0000259" key="1">
    <source>
        <dbReference type="Pfam" id="PF04991"/>
    </source>
</evidence>
<dbReference type="OrthoDB" id="9786100at2"/>
<protein>
    <submittedName>
        <fullName evidence="2">Lipopolysaccharide biosynthesis protein licd</fullName>
    </submittedName>
</protein>
<dbReference type="PANTHER" id="PTHR43404:SF2">
    <property type="entry name" value="LIPOPOLYSACCHARIDE CHOLINEPHOSPHOTRANSFERASE LICD"/>
    <property type="match status" value="1"/>
</dbReference>
<feature type="domain" description="LicD/FKTN/FKRP nucleotidyltransferase" evidence="1">
    <location>
        <begin position="21"/>
        <end position="242"/>
    </location>
</feature>
<sequence length="269" mass="31710">MVLTPLHQVELRLMQTVINICDTEKIDYFLIGGSLLGAIRHHGFIPWDDDIDIGMRRSEYQRFIAVANRYLDPDQYFLQTGASDPDYGLSYMKLLDVNTYIEEKNNVNNAFKGVFVDIFPFDKIPDDEALRRSQMMHFRLEDAAILLRLNYNFVKTPLRNLLTKRTPQQLAEVNGHKQDREGYMRLYEQSDSRTYKNLASQYDYDKEILSYQELTELESAPFEDLQVKIPRAYDQILTRMYGDYLQLPPTDQRVEKHLNKLIINNHEIL</sequence>
<dbReference type="Proteomes" id="UP000051783">
    <property type="component" value="Unassembled WGS sequence"/>
</dbReference>
<dbReference type="AlphaFoldDB" id="A0A0R2M5A0"/>
<dbReference type="STRING" id="942150.IV64_GL000156"/>
<comment type="caution">
    <text evidence="2">The sequence shown here is derived from an EMBL/GenBank/DDBJ whole genome shotgun (WGS) entry which is preliminary data.</text>
</comment>
<name>A0A0R2M5A0_9LACO</name>
<dbReference type="PANTHER" id="PTHR43404">
    <property type="entry name" value="LIPOPOLYSACCHARIDE CHOLINEPHOSPHOTRANSFERASE LICD"/>
    <property type="match status" value="1"/>
</dbReference>
<gene>
    <name evidence="2" type="ORF">IV64_GL000156</name>
</gene>
<dbReference type="Pfam" id="PF04991">
    <property type="entry name" value="LicD"/>
    <property type="match status" value="1"/>
</dbReference>
<organism evidence="2 3">
    <name type="scientific">Lactiplantibacillus xiangfangensis</name>
    <dbReference type="NCBI Taxonomy" id="942150"/>
    <lineage>
        <taxon>Bacteria</taxon>
        <taxon>Bacillati</taxon>
        <taxon>Bacillota</taxon>
        <taxon>Bacilli</taxon>
        <taxon>Lactobacillales</taxon>
        <taxon>Lactobacillaceae</taxon>
        <taxon>Lactiplantibacillus</taxon>
    </lineage>
</organism>
<dbReference type="PATRIC" id="fig|942150.3.peg.163"/>
<evidence type="ECO:0000313" key="2">
    <source>
        <dbReference type="EMBL" id="KRO09029.1"/>
    </source>
</evidence>
<dbReference type="GO" id="GO:0009100">
    <property type="term" value="P:glycoprotein metabolic process"/>
    <property type="evidence" value="ECO:0007669"/>
    <property type="project" value="UniProtKB-ARBA"/>
</dbReference>
<dbReference type="InterPro" id="IPR052942">
    <property type="entry name" value="LPS_cholinephosphotransferase"/>
</dbReference>
<accession>A0A0R2M5A0</accession>
<dbReference type="EMBL" id="JQCL01000074">
    <property type="protein sequence ID" value="KRO09029.1"/>
    <property type="molecule type" value="Genomic_DNA"/>
</dbReference>
<proteinExistence type="predicted"/>
<dbReference type="RefSeq" id="WP_057706768.1">
    <property type="nucleotide sequence ID" value="NZ_JQCL01000074.1"/>
</dbReference>
<reference evidence="2 3" key="1">
    <citation type="journal article" date="2015" name="Genome Announc.">
        <title>Expanding the biotechnology potential of lactobacilli through comparative genomics of 213 strains and associated genera.</title>
        <authorList>
            <person name="Sun Z."/>
            <person name="Harris H.M."/>
            <person name="McCann A."/>
            <person name="Guo C."/>
            <person name="Argimon S."/>
            <person name="Zhang W."/>
            <person name="Yang X."/>
            <person name="Jeffery I.B."/>
            <person name="Cooney J.C."/>
            <person name="Kagawa T.F."/>
            <person name="Liu W."/>
            <person name="Song Y."/>
            <person name="Salvetti E."/>
            <person name="Wrobel A."/>
            <person name="Rasinkangas P."/>
            <person name="Parkhill J."/>
            <person name="Rea M.C."/>
            <person name="O'Sullivan O."/>
            <person name="Ritari J."/>
            <person name="Douillard F.P."/>
            <person name="Paul Ross R."/>
            <person name="Yang R."/>
            <person name="Briner A.E."/>
            <person name="Felis G.E."/>
            <person name="de Vos W.M."/>
            <person name="Barrangou R."/>
            <person name="Klaenhammer T.R."/>
            <person name="Caufield P.W."/>
            <person name="Cui Y."/>
            <person name="Zhang H."/>
            <person name="O'Toole P.W."/>
        </authorList>
    </citation>
    <scope>NUCLEOTIDE SEQUENCE [LARGE SCALE GENOMIC DNA]</scope>
    <source>
        <strain evidence="2 3">LMG 26013</strain>
    </source>
</reference>
<dbReference type="InterPro" id="IPR007074">
    <property type="entry name" value="LicD/FKTN/FKRP_NTP_transf"/>
</dbReference>
<evidence type="ECO:0000313" key="3">
    <source>
        <dbReference type="Proteomes" id="UP000051783"/>
    </source>
</evidence>